<sequence length="72" mass="8589">MNNQPNTDTDLMNDKLVTMAFITTFTGLTDKWFYKLISEGKFPKPIKLGRSSRWRESEVKRWLTERIAESRY</sequence>
<evidence type="ECO:0000313" key="6">
    <source>
        <dbReference type="EMBL" id="TXU37444.1"/>
    </source>
</evidence>
<reference evidence="2 7" key="4">
    <citation type="submission" date="2018-10" db="EMBL/GenBank/DDBJ databases">
        <authorList>
            <consortium name="NARMS: The National Antimicrobial Resistance Monitoring System"/>
        </authorList>
    </citation>
    <scope>NUCLEOTIDE SEQUENCE [LARGE SCALE GENOMIC DNA]</scope>
    <source>
        <strain evidence="2 7">CVM N17EC0276</strain>
    </source>
</reference>
<dbReference type="EMBL" id="AATJKW010000006">
    <property type="protein sequence ID" value="EFL9836356.1"/>
    <property type="molecule type" value="Genomic_DNA"/>
</dbReference>
<dbReference type="Proteomes" id="UP000271175">
    <property type="component" value="Unassembled WGS sequence"/>
</dbReference>
<dbReference type="EMBL" id="WTRC01000020">
    <property type="protein sequence ID" value="MWT19963.1"/>
    <property type="molecule type" value="Genomic_DNA"/>
</dbReference>
<evidence type="ECO:0000313" key="9">
    <source>
        <dbReference type="Proteomes" id="UP000436482"/>
    </source>
</evidence>
<dbReference type="EMBL" id="ROAL01000009">
    <property type="protein sequence ID" value="MIB60970.1"/>
    <property type="molecule type" value="Genomic_DNA"/>
</dbReference>
<dbReference type="Proteomes" id="UP000460654">
    <property type="component" value="Unassembled WGS sequence"/>
</dbReference>
<comment type="caution">
    <text evidence="2">The sequence shown here is derived from an EMBL/GenBank/DDBJ whole genome shotgun (WGS) entry which is preliminary data.</text>
</comment>
<dbReference type="Proteomes" id="UP000462410">
    <property type="component" value="Unassembled WGS sequence"/>
</dbReference>
<dbReference type="Proteomes" id="UP000543257">
    <property type="component" value="Unassembled WGS sequence"/>
</dbReference>
<dbReference type="OMA" id="QMTDKWI"/>
<accession>A0A2P6IVS0</accession>
<dbReference type="Proteomes" id="UP000281340">
    <property type="component" value="Unassembled WGS sequence"/>
</dbReference>
<evidence type="ECO:0000313" key="5">
    <source>
        <dbReference type="EMBL" id="RLY60487.1"/>
    </source>
</evidence>
<dbReference type="Pfam" id="PF05930">
    <property type="entry name" value="Phage_AlpA"/>
    <property type="match status" value="1"/>
</dbReference>
<evidence type="ECO:0000313" key="4">
    <source>
        <dbReference type="EMBL" id="MWT19963.1"/>
    </source>
</evidence>
<evidence type="ECO:0000313" key="10">
    <source>
        <dbReference type="Proteomes" id="UP000460654"/>
    </source>
</evidence>
<proteinExistence type="predicted"/>
<dbReference type="AlphaFoldDB" id="A0A2P6IVS0"/>
<reference evidence="1 12" key="1">
    <citation type="submission" date="2018-08" db="EMBL/GenBank/DDBJ databases">
        <authorList>
            <consortium name="GenomeTrakr network: Whole genome sequencing for foodborne pathogen traceback"/>
        </authorList>
    </citation>
    <scope>NUCLEOTIDE SEQUENCE [LARGE SCALE GENOMIC DNA]</scope>
    <source>
        <strain evidence="1 12">AZ-TG73583</strain>
    </source>
</reference>
<organism evidence="2 7">
    <name type="scientific">Escherichia coli</name>
    <dbReference type="NCBI Taxonomy" id="562"/>
    <lineage>
        <taxon>Bacteria</taxon>
        <taxon>Pseudomonadati</taxon>
        <taxon>Pseudomonadota</taxon>
        <taxon>Gammaproteobacteria</taxon>
        <taxon>Enterobacterales</taxon>
        <taxon>Enterobacteriaceae</taxon>
        <taxon>Escherichia</taxon>
    </lineage>
</organism>
<reference evidence="9 11" key="5">
    <citation type="submission" date="2019-12" db="EMBL/GenBank/DDBJ databases">
        <title>Enteriobacteria Tanzani isolates_8377-8380.</title>
        <authorList>
            <person name="Subbiah M."/>
            <person name="Call D."/>
        </authorList>
    </citation>
    <scope>NUCLEOTIDE SEQUENCE [LARGE SCALE GENOMIC DNA]</scope>
    <source>
        <strain evidence="4 11">8378wH8</strain>
        <strain evidence="3 9">8379wE6</strain>
    </source>
</reference>
<dbReference type="EMBL" id="WTQQ01000016">
    <property type="protein sequence ID" value="MWR87296.1"/>
    <property type="molecule type" value="Genomic_DNA"/>
</dbReference>
<reference evidence="5 8" key="3">
    <citation type="submission" date="2018-10" db="EMBL/GenBank/DDBJ databases">
        <title>Comparison of Escherichia coli isolates recovered from retail chicken and from chicken fecal samples by antimicrobial susceptibility test and whole genome sequencing.</title>
        <authorList>
            <person name="Tang B."/>
            <person name="Ma Y."/>
            <person name="He X."/>
            <person name="Cao L."/>
            <person name="Xia X."/>
            <person name="Yang H."/>
        </authorList>
    </citation>
    <scope>NUCLEOTIDE SEQUENCE [LARGE SCALE GENOMIC DNA]</scope>
    <source>
        <strain evidence="5 8">CMJH98b</strain>
    </source>
</reference>
<evidence type="ECO:0000313" key="7">
    <source>
        <dbReference type="Proteomes" id="UP000271175"/>
    </source>
</evidence>
<dbReference type="InterPro" id="IPR010260">
    <property type="entry name" value="AlpA"/>
</dbReference>
<dbReference type="Gene3D" id="1.10.238.160">
    <property type="match status" value="1"/>
</dbReference>
<evidence type="ECO:0000313" key="3">
    <source>
        <dbReference type="EMBL" id="MWR87296.1"/>
    </source>
</evidence>
<evidence type="ECO:0000313" key="2">
    <source>
        <dbReference type="EMBL" id="MIB60970.1"/>
    </source>
</evidence>
<reference evidence="6 10" key="2">
    <citation type="submission" date="2018-09" db="EMBL/GenBank/DDBJ databases">
        <title>Persistent metagenomic signatures of early life antibiotic treatment in the infant gut microbiota and resistome.</title>
        <authorList>
            <person name="Gasparrini A.J."/>
        </authorList>
    </citation>
    <scope>NUCLEOTIDE SEQUENCE [LARGE SCALE GENOMIC DNA]</scope>
    <source>
        <strain evidence="6 10">T0181B.E-10</strain>
    </source>
</reference>
<evidence type="ECO:0000313" key="11">
    <source>
        <dbReference type="Proteomes" id="UP000462410"/>
    </source>
</evidence>
<protein>
    <submittedName>
        <fullName evidence="2">AlpA family phage regulatory protein</fullName>
    </submittedName>
</protein>
<name>A0A2P6IVS0_ECOLX</name>
<evidence type="ECO:0000313" key="12">
    <source>
        <dbReference type="Proteomes" id="UP000543257"/>
    </source>
</evidence>
<evidence type="ECO:0000313" key="8">
    <source>
        <dbReference type="Proteomes" id="UP000281340"/>
    </source>
</evidence>
<dbReference type="EMBL" id="QYOH01000003">
    <property type="protein sequence ID" value="TXU37444.1"/>
    <property type="molecule type" value="Genomic_DNA"/>
</dbReference>
<dbReference type="RefSeq" id="WP_001064742.1">
    <property type="nucleotide sequence ID" value="NZ_AP023207.1"/>
</dbReference>
<gene>
    <name evidence="6" type="ORF">D4N09_05045</name>
    <name evidence="2" type="ORF">D9E49_11235</name>
    <name evidence="5" type="ORF">EAI46_02120</name>
    <name evidence="1" type="ORF">EN85_001304</name>
    <name evidence="4" type="ORF">GP965_03310</name>
    <name evidence="3" type="ORF">GP979_03010</name>
</gene>
<dbReference type="Proteomes" id="UP000436482">
    <property type="component" value="Unassembled WGS sequence"/>
</dbReference>
<dbReference type="EMBL" id="RDDM01000008">
    <property type="protein sequence ID" value="RLY60487.1"/>
    <property type="molecule type" value="Genomic_DNA"/>
</dbReference>
<evidence type="ECO:0000313" key="1">
    <source>
        <dbReference type="EMBL" id="EFL9836356.1"/>
    </source>
</evidence>